<organism evidence="4 5">
    <name type="scientific">Exiguobacterium oxidotolerans</name>
    <dbReference type="NCBI Taxonomy" id="223958"/>
    <lineage>
        <taxon>Bacteria</taxon>
        <taxon>Bacillati</taxon>
        <taxon>Bacillota</taxon>
        <taxon>Bacilli</taxon>
        <taxon>Bacillales</taxon>
        <taxon>Bacillales Family XII. Incertae Sedis</taxon>
        <taxon>Exiguobacterium</taxon>
    </lineage>
</organism>
<reference evidence="4 5" key="1">
    <citation type="submission" date="2019-10" db="EMBL/GenBank/DDBJ databases">
        <authorList>
            <person name="Karimi E."/>
        </authorList>
    </citation>
    <scope>NUCLEOTIDE SEQUENCE [LARGE SCALE GENOMIC DNA]</scope>
    <source>
        <strain evidence="4">Exiguobacterium sp. 9Y</strain>
    </source>
</reference>
<keyword evidence="3" id="KW-1133">Transmembrane helix</keyword>
<dbReference type="AlphaFoldDB" id="A0A653I510"/>
<keyword evidence="3" id="KW-0812">Transmembrane</keyword>
<dbReference type="PANTHER" id="PTHR40027">
    <property type="entry name" value="CELL DIVISION PROTEIN DIVIC"/>
    <property type="match status" value="1"/>
</dbReference>
<proteinExistence type="predicted"/>
<evidence type="ECO:0000256" key="2">
    <source>
        <dbReference type="SAM" id="MobiDB-lite"/>
    </source>
</evidence>
<dbReference type="Proteomes" id="UP000439752">
    <property type="component" value="Unassembled WGS sequence"/>
</dbReference>
<feature type="transmembrane region" description="Helical" evidence="3">
    <location>
        <begin position="40"/>
        <end position="59"/>
    </location>
</feature>
<dbReference type="InterPro" id="IPR007060">
    <property type="entry name" value="FtsL/DivIC"/>
</dbReference>
<accession>A0A653I510</accession>
<dbReference type="Pfam" id="PF04977">
    <property type="entry name" value="DivIC"/>
    <property type="match status" value="1"/>
</dbReference>
<evidence type="ECO:0000256" key="3">
    <source>
        <dbReference type="SAM" id="Phobius"/>
    </source>
</evidence>
<keyword evidence="3" id="KW-0472">Membrane</keyword>
<evidence type="ECO:0000313" key="5">
    <source>
        <dbReference type="Proteomes" id="UP000439752"/>
    </source>
</evidence>
<dbReference type="InterPro" id="IPR039076">
    <property type="entry name" value="DivIC"/>
</dbReference>
<feature type="region of interest" description="Disordered" evidence="2">
    <location>
        <begin position="1"/>
        <end position="26"/>
    </location>
</feature>
<keyword evidence="1" id="KW-0175">Coiled coil</keyword>
<dbReference type="RefSeq" id="WP_029332216.1">
    <property type="nucleotide sequence ID" value="NZ_LR732308.1"/>
</dbReference>
<dbReference type="PANTHER" id="PTHR40027:SF1">
    <property type="entry name" value="CELL DIVISION PROTEIN DIVIC"/>
    <property type="match status" value="1"/>
</dbReference>
<name>A0A653I510_9BACL</name>
<feature type="coiled-coil region" evidence="1">
    <location>
        <begin position="72"/>
        <end position="99"/>
    </location>
</feature>
<protein>
    <submittedName>
        <fullName evidence="4">Septum formation initiator</fullName>
    </submittedName>
</protein>
<dbReference type="GO" id="GO:0051301">
    <property type="term" value="P:cell division"/>
    <property type="evidence" value="ECO:0007669"/>
    <property type="project" value="InterPro"/>
</dbReference>
<dbReference type="EMBL" id="CABWKQ010000006">
    <property type="protein sequence ID" value="VWX33861.1"/>
    <property type="molecule type" value="Genomic_DNA"/>
</dbReference>
<sequence>MPAPLESGRQTPPKIKPLNDRKKQLSRNAIENRSRLKKRFLICMSIFLIVLSLMGWSYIEKKQLIAEQNQSFQVAQQEQTKAKKESARLKEEIERLNDKEYVANLARSELLYSKKGETIFYFSPED</sequence>
<evidence type="ECO:0000313" key="4">
    <source>
        <dbReference type="EMBL" id="VWX33861.1"/>
    </source>
</evidence>
<gene>
    <name evidence="4" type="ORF">EXIGUO9Y_140020</name>
</gene>
<evidence type="ECO:0000256" key="1">
    <source>
        <dbReference type="SAM" id="Coils"/>
    </source>
</evidence>
<keyword evidence="5" id="KW-1185">Reference proteome</keyword>